<organism evidence="1 2">
    <name type="scientific">Melastoma candidum</name>
    <dbReference type="NCBI Taxonomy" id="119954"/>
    <lineage>
        <taxon>Eukaryota</taxon>
        <taxon>Viridiplantae</taxon>
        <taxon>Streptophyta</taxon>
        <taxon>Embryophyta</taxon>
        <taxon>Tracheophyta</taxon>
        <taxon>Spermatophyta</taxon>
        <taxon>Magnoliopsida</taxon>
        <taxon>eudicotyledons</taxon>
        <taxon>Gunneridae</taxon>
        <taxon>Pentapetalae</taxon>
        <taxon>rosids</taxon>
        <taxon>malvids</taxon>
        <taxon>Myrtales</taxon>
        <taxon>Melastomataceae</taxon>
        <taxon>Melastomatoideae</taxon>
        <taxon>Melastomateae</taxon>
        <taxon>Melastoma</taxon>
    </lineage>
</organism>
<reference evidence="2" key="1">
    <citation type="journal article" date="2023" name="Front. Plant Sci.">
        <title>Chromosomal-level genome assembly of Melastoma candidum provides insights into trichome evolution.</title>
        <authorList>
            <person name="Zhong Y."/>
            <person name="Wu W."/>
            <person name="Sun C."/>
            <person name="Zou P."/>
            <person name="Liu Y."/>
            <person name="Dai S."/>
            <person name="Zhou R."/>
        </authorList>
    </citation>
    <scope>NUCLEOTIDE SEQUENCE [LARGE SCALE GENOMIC DNA]</scope>
</reference>
<gene>
    <name evidence="1" type="ORF">MLD38_010650</name>
</gene>
<protein>
    <submittedName>
        <fullName evidence="1">Uncharacterized protein</fullName>
    </submittedName>
</protein>
<proteinExistence type="predicted"/>
<evidence type="ECO:0000313" key="1">
    <source>
        <dbReference type="EMBL" id="KAI4372413.1"/>
    </source>
</evidence>
<comment type="caution">
    <text evidence="1">The sequence shown here is derived from an EMBL/GenBank/DDBJ whole genome shotgun (WGS) entry which is preliminary data.</text>
</comment>
<dbReference type="EMBL" id="CM042883">
    <property type="protein sequence ID" value="KAI4372413.1"/>
    <property type="molecule type" value="Genomic_DNA"/>
</dbReference>
<accession>A0ACB9R1L2</accession>
<name>A0ACB9R1L2_9MYRT</name>
<evidence type="ECO:0000313" key="2">
    <source>
        <dbReference type="Proteomes" id="UP001057402"/>
    </source>
</evidence>
<keyword evidence="2" id="KW-1185">Reference proteome</keyword>
<dbReference type="Proteomes" id="UP001057402">
    <property type="component" value="Chromosome 4"/>
</dbReference>
<sequence length="314" mass="34563">MGSRAQLANLVVDGANGVGAEKLELLMKMVVPDGFGEDDAGIRGAIISAMKSRTLCASLDGDADRLVYFMIPSSSGKDIILVDGDKILSLFALFIEDHLSVWPGFTPTGVKYLHEKGAKYDIGIYFEANGHGTILFLICFLSWLEARSNELTSNSACSDQQRAALWLMAVSKLIYQSVGDALSGLLLVEAMLFHVGWSISQWNELYHDLPNGQLKFKATDRRAVVTTNSRETPWHPRGHKCGISKVSTRLILHSTIWYRRCHQGICREASTQNYADGFGQVRGRACGELTGIVSLTPKELTGFLLLESGFRRSD</sequence>